<evidence type="ECO:0000259" key="6">
    <source>
        <dbReference type="Pfam" id="PF07980"/>
    </source>
</evidence>
<keyword evidence="5" id="KW-0998">Cell outer membrane</keyword>
<dbReference type="SUPFAM" id="SSF48452">
    <property type="entry name" value="TPR-like"/>
    <property type="match status" value="1"/>
</dbReference>
<dbReference type="RefSeq" id="WP_133586072.1">
    <property type="nucleotide sequence ID" value="NZ_SNYV01000017.1"/>
</dbReference>
<evidence type="ECO:0000256" key="1">
    <source>
        <dbReference type="ARBA" id="ARBA00004442"/>
    </source>
</evidence>
<gene>
    <name evidence="8" type="ORF">CLV99_3903</name>
</gene>
<dbReference type="InterPro" id="IPR033985">
    <property type="entry name" value="SusD-like_N"/>
</dbReference>
<dbReference type="EMBL" id="SNYV01000017">
    <property type="protein sequence ID" value="TDQ75303.1"/>
    <property type="molecule type" value="Genomic_DNA"/>
</dbReference>
<sequence>MKKTIYLGLVSLFFLSCSKDYLETSPTDKVDDKAIFSSIENVETVINGVYRYMFERTTAVSSNVQNKPGVGGILLSNDFLAEDLHISSSTWFTGTGDGNWNGHRIDNGANTAYVYRTFYRIIGNANAVLDNIDLLDAPVDQKAKLKSQALVLRAYAYSYLVQYYGKRYDASSKPNNQLGVPLPLSQKDNKMPRVSVEEVYTAINKDLDEAIGLNVTTRADKSQTNVWIAKGLKARVALTMQDYDNAIKYAREVINSQAFRLMNVEEYKSGFNNANLSEFMWASMPSEDQGDTFGSFFAQIAYNANTSFQRANPKRINSVLYDFLPATDVRKSMWESAPTAANFPLPASNFVRQPFMSRKFSIKAAGGTLGDVSLMRLSEMYLIEAEAYASKTQAGPAQNVLHEINSVRNPGAIKSTKTGNELLKEIWSYRRAELWGEGFRFLDLKRLNQDMDRDAVPNFTSASVGGFMLVKAGDDKWQFLIPRSEMENNPNIGEQNK</sequence>
<evidence type="ECO:0000259" key="7">
    <source>
        <dbReference type="Pfam" id="PF14322"/>
    </source>
</evidence>
<keyword evidence="3" id="KW-0732">Signal</keyword>
<dbReference type="InterPro" id="IPR011990">
    <property type="entry name" value="TPR-like_helical_dom_sf"/>
</dbReference>
<dbReference type="Proteomes" id="UP000295292">
    <property type="component" value="Unassembled WGS sequence"/>
</dbReference>
<organism evidence="8 9">
    <name type="scientific">Sphingobacterium yanglingense</name>
    <dbReference type="NCBI Taxonomy" id="1437280"/>
    <lineage>
        <taxon>Bacteria</taxon>
        <taxon>Pseudomonadati</taxon>
        <taxon>Bacteroidota</taxon>
        <taxon>Sphingobacteriia</taxon>
        <taxon>Sphingobacteriales</taxon>
        <taxon>Sphingobacteriaceae</taxon>
        <taxon>Sphingobacterium</taxon>
    </lineage>
</organism>
<keyword evidence="9" id="KW-1185">Reference proteome</keyword>
<dbReference type="InterPro" id="IPR012944">
    <property type="entry name" value="SusD_RagB_dom"/>
</dbReference>
<name>A0A4R6WE28_9SPHI</name>
<accession>A0A4R6WE28</accession>
<comment type="caution">
    <text evidence="8">The sequence shown here is derived from an EMBL/GenBank/DDBJ whole genome shotgun (WGS) entry which is preliminary data.</text>
</comment>
<evidence type="ECO:0000313" key="9">
    <source>
        <dbReference type="Proteomes" id="UP000295292"/>
    </source>
</evidence>
<dbReference type="PROSITE" id="PS51257">
    <property type="entry name" value="PROKAR_LIPOPROTEIN"/>
    <property type="match status" value="1"/>
</dbReference>
<dbReference type="GO" id="GO:0009279">
    <property type="term" value="C:cell outer membrane"/>
    <property type="evidence" value="ECO:0007669"/>
    <property type="project" value="UniProtKB-SubCell"/>
</dbReference>
<feature type="domain" description="RagB/SusD" evidence="6">
    <location>
        <begin position="259"/>
        <end position="449"/>
    </location>
</feature>
<evidence type="ECO:0000256" key="3">
    <source>
        <dbReference type="ARBA" id="ARBA00022729"/>
    </source>
</evidence>
<evidence type="ECO:0000313" key="8">
    <source>
        <dbReference type="EMBL" id="TDQ75303.1"/>
    </source>
</evidence>
<proteinExistence type="inferred from homology"/>
<dbReference type="AlphaFoldDB" id="A0A4R6WE28"/>
<protein>
    <submittedName>
        <fullName evidence="8">SusD-like starch-binding protein associating with outer membrane</fullName>
    </submittedName>
</protein>
<evidence type="ECO:0000256" key="5">
    <source>
        <dbReference type="ARBA" id="ARBA00023237"/>
    </source>
</evidence>
<evidence type="ECO:0000256" key="2">
    <source>
        <dbReference type="ARBA" id="ARBA00006275"/>
    </source>
</evidence>
<comment type="subcellular location">
    <subcellularLocation>
        <location evidence="1">Cell outer membrane</location>
    </subcellularLocation>
</comment>
<dbReference type="Gene3D" id="1.25.40.390">
    <property type="match status" value="1"/>
</dbReference>
<comment type="similarity">
    <text evidence="2">Belongs to the SusD family.</text>
</comment>
<dbReference type="Pfam" id="PF14322">
    <property type="entry name" value="SusD-like_3"/>
    <property type="match status" value="1"/>
</dbReference>
<dbReference type="Pfam" id="PF07980">
    <property type="entry name" value="SusD_RagB"/>
    <property type="match status" value="1"/>
</dbReference>
<evidence type="ECO:0000256" key="4">
    <source>
        <dbReference type="ARBA" id="ARBA00023136"/>
    </source>
</evidence>
<keyword evidence="4" id="KW-0472">Membrane</keyword>
<feature type="domain" description="SusD-like N-terminal" evidence="7">
    <location>
        <begin position="20"/>
        <end position="236"/>
    </location>
</feature>
<reference evidence="8 9" key="1">
    <citation type="submission" date="2019-03" db="EMBL/GenBank/DDBJ databases">
        <title>Genomic Encyclopedia of Archaeal and Bacterial Type Strains, Phase II (KMG-II): from individual species to whole genera.</title>
        <authorList>
            <person name="Goeker M."/>
        </authorList>
    </citation>
    <scope>NUCLEOTIDE SEQUENCE [LARGE SCALE GENOMIC DNA]</scope>
    <source>
        <strain evidence="8 9">DSM 28353</strain>
    </source>
</reference>
<dbReference type="OrthoDB" id="630434at2"/>